<dbReference type="InterPro" id="IPR000014">
    <property type="entry name" value="PAS"/>
</dbReference>
<evidence type="ECO:0000313" key="5">
    <source>
        <dbReference type="EMBL" id="MTF40565.1"/>
    </source>
</evidence>
<dbReference type="EMBL" id="WMIA01000034">
    <property type="protein sequence ID" value="MTF40565.1"/>
    <property type="molecule type" value="Genomic_DNA"/>
</dbReference>
<dbReference type="Pfam" id="PF08447">
    <property type="entry name" value="PAS_3"/>
    <property type="match status" value="1"/>
</dbReference>
<evidence type="ECO:0000259" key="2">
    <source>
        <dbReference type="PROSITE" id="PS50113"/>
    </source>
</evidence>
<evidence type="ECO:0000259" key="3">
    <source>
        <dbReference type="PROSITE" id="PS50883"/>
    </source>
</evidence>
<dbReference type="Gene3D" id="3.30.70.270">
    <property type="match status" value="1"/>
</dbReference>
<dbReference type="InterPro" id="IPR001610">
    <property type="entry name" value="PAC"/>
</dbReference>
<dbReference type="FunFam" id="3.20.20.450:FF:000001">
    <property type="entry name" value="Cyclic di-GMP phosphodiesterase yahA"/>
    <property type="match status" value="1"/>
</dbReference>
<dbReference type="Pfam" id="PF00563">
    <property type="entry name" value="EAL"/>
    <property type="match status" value="1"/>
</dbReference>
<dbReference type="SUPFAM" id="SSF55781">
    <property type="entry name" value="GAF domain-like"/>
    <property type="match status" value="1"/>
</dbReference>
<dbReference type="PROSITE" id="PS50883">
    <property type="entry name" value="EAL"/>
    <property type="match status" value="1"/>
</dbReference>
<feature type="domain" description="PAC" evidence="2">
    <location>
        <begin position="738"/>
        <end position="790"/>
    </location>
</feature>
<name>A0A844H2J6_9CHRO</name>
<dbReference type="CDD" id="cd01949">
    <property type="entry name" value="GGDEF"/>
    <property type="match status" value="1"/>
</dbReference>
<evidence type="ECO:0000259" key="1">
    <source>
        <dbReference type="PROSITE" id="PS50112"/>
    </source>
</evidence>
<feature type="domain" description="EAL" evidence="3">
    <location>
        <begin position="965"/>
        <end position="1220"/>
    </location>
</feature>
<dbReference type="PROSITE" id="PS50887">
    <property type="entry name" value="GGDEF"/>
    <property type="match status" value="1"/>
</dbReference>
<protein>
    <submittedName>
        <fullName evidence="5">EAL domain-containing protein</fullName>
    </submittedName>
</protein>
<accession>A0A844H2J6</accession>
<proteinExistence type="predicted"/>
<reference evidence="5 6" key="1">
    <citation type="submission" date="2019-11" db="EMBL/GenBank/DDBJ databases">
        <title>Isolation of a new High Light Tolerant Cyanobacteria.</title>
        <authorList>
            <person name="Dobson Z."/>
            <person name="Vaughn N."/>
            <person name="Vaughn M."/>
            <person name="Fromme P."/>
            <person name="Mazor Y."/>
        </authorList>
    </citation>
    <scope>NUCLEOTIDE SEQUENCE [LARGE SCALE GENOMIC DNA]</scope>
    <source>
        <strain evidence="5 6">0216</strain>
    </source>
</reference>
<dbReference type="SMART" id="SM00267">
    <property type="entry name" value="GGDEF"/>
    <property type="match status" value="1"/>
</dbReference>
<dbReference type="SUPFAM" id="SSF55073">
    <property type="entry name" value="Nucleotide cyclase"/>
    <property type="match status" value="1"/>
</dbReference>
<dbReference type="SMART" id="SM00091">
    <property type="entry name" value="PAS"/>
    <property type="match status" value="3"/>
</dbReference>
<dbReference type="Gene3D" id="3.30.450.40">
    <property type="match status" value="1"/>
</dbReference>
<feature type="domain" description="PAC" evidence="2">
    <location>
        <begin position="611"/>
        <end position="663"/>
    </location>
</feature>
<dbReference type="Gene3D" id="3.20.20.450">
    <property type="entry name" value="EAL domain"/>
    <property type="match status" value="1"/>
</dbReference>
<dbReference type="InterPro" id="IPR029016">
    <property type="entry name" value="GAF-like_dom_sf"/>
</dbReference>
<dbReference type="RefSeq" id="WP_155084677.1">
    <property type="nucleotide sequence ID" value="NZ_WMIA01000034.1"/>
</dbReference>
<sequence>MQNAFILTLLISLICFCFYKIYHLNKKNSQLRRQYLEYKQKNTHIETLKNQLENDLQHEKNIVYAYEILFKVIPQGNLDIFQQLIRIIHQDLNLELSYFVWAEKNDQFSIYYLLDDKWQKISIKKTIVDNIFLLFKDKYSQKRKYFFDSNLEIIKRLNFSIQNIKKGLNFSIIHSQFNSNYLLGFYSNNINIFDDKTFDFIDKIISIIENGVDNNYLNQQFYLLRRAIDSCRNGVIIASAQEGNPIVFVNKGFENITGYSFEEIKGKNCRFLQKNDCQETEKKIFREAIQNKESQKIVLRNYRKNGEVFWNEVYISPVYNQEGKVINFIGIQNDITDKYITEQKLRKKTAEIETLNKQLNLVNKLNNLPSQNLQQVFNYYLEEITKILDLDVAIISEVFGYRVSITASYNRFSGNLENNIYLQTNELVDYLSTKVIQQQQIINTDFLKKDEFIVNKLEEFNIYFYLGIPIFINKKIYGILHFFNVNKNKANSNYSNNLIDSISQTISRIIISQEIELEKEQISVALKESQERLYDILSSLDDVIWSIHPQTLQLTYINQAGEKLFQTSLSKILKKRTYWLDLVNPQDKQKVQEYYANLFSISLLGDEVKSHDIEYGIILENGTEKYIRDRANIVYDEKGKKLRIDGILTDITNRTITKQALEKSEQEFRLIFELAPIGMIITDFDGNIIQVNNSLCDLLKYSAIDLLNKNEATFYHPDDQEKSSFFKHKIITENLDQYSEERRFLASNGSIVHTIVNITALRNNEDKIIQFIQQIVDISELKVMEQQIFYDAFYDKLTGLPNRFLLTDRLKQFFNIRQYDSQKLCAILLIDVDKFKKINDSLGHKIGDELLRIIADKIVDCVTEKDTVARISSDEFIVLLPDITLEKEVYNIVEQIRIACLFNTTLQNQEVYSSVSIGVTLSSFGYKKAEEMIRDADIAMYHAKEKGGNCYQIFSASMHTDLLKRLNLESALVKALENEELELYYQPIINLKTGFIAGFEALIRWHSPSLGFISPVEFIPIAEETSLIIPLGNWILSQAVQQIEKWEKEYPNLELFIAVNVSSKQLLHPNFLDEIDNILEENNINRKLLKIEITESILMDNFDYAKEVLEQIQERNLKISLDDFGTGYSSLSYLHRLPFNTLKIDRIFIQPLTSASVSSPIVEAIVNLAHNLSLDVVAEGIETEIQEQILKKINCNYGQGYLYSRPVNGRDADNLIKQWS</sequence>
<dbReference type="InterPro" id="IPR000160">
    <property type="entry name" value="GGDEF_dom"/>
</dbReference>
<comment type="caution">
    <text evidence="5">The sequence shown here is derived from an EMBL/GenBank/DDBJ whole genome shotgun (WGS) entry which is preliminary data.</text>
</comment>
<dbReference type="NCBIfam" id="TIGR00254">
    <property type="entry name" value="GGDEF"/>
    <property type="match status" value="1"/>
</dbReference>
<feature type="domain" description="GGDEF" evidence="4">
    <location>
        <begin position="823"/>
        <end position="956"/>
    </location>
</feature>
<dbReference type="InterPro" id="IPR001633">
    <property type="entry name" value="EAL_dom"/>
</dbReference>
<dbReference type="InterPro" id="IPR000700">
    <property type="entry name" value="PAS-assoc_C"/>
</dbReference>
<feature type="domain" description="PAC" evidence="2">
    <location>
        <begin position="295"/>
        <end position="347"/>
    </location>
</feature>
<dbReference type="SMART" id="SM00052">
    <property type="entry name" value="EAL"/>
    <property type="match status" value="1"/>
</dbReference>
<dbReference type="Gene3D" id="3.30.450.20">
    <property type="entry name" value="PAS domain"/>
    <property type="match status" value="3"/>
</dbReference>
<dbReference type="SMART" id="SM00086">
    <property type="entry name" value="PAC"/>
    <property type="match status" value="3"/>
</dbReference>
<dbReference type="InterPro" id="IPR035919">
    <property type="entry name" value="EAL_sf"/>
</dbReference>
<organism evidence="5 6">
    <name type="scientific">Cyanobacterium aponinum 0216</name>
    <dbReference type="NCBI Taxonomy" id="2676140"/>
    <lineage>
        <taxon>Bacteria</taxon>
        <taxon>Bacillati</taxon>
        <taxon>Cyanobacteriota</taxon>
        <taxon>Cyanophyceae</taxon>
        <taxon>Oscillatoriophycideae</taxon>
        <taxon>Chroococcales</taxon>
        <taxon>Geminocystaceae</taxon>
        <taxon>Cyanobacterium</taxon>
    </lineage>
</organism>
<gene>
    <name evidence="5" type="ORF">GGC33_16770</name>
</gene>
<dbReference type="Pfam" id="PF00990">
    <property type="entry name" value="GGDEF"/>
    <property type="match status" value="1"/>
</dbReference>
<evidence type="ECO:0000313" key="6">
    <source>
        <dbReference type="Proteomes" id="UP000437131"/>
    </source>
</evidence>
<dbReference type="AlphaFoldDB" id="A0A844H2J6"/>
<dbReference type="InterPro" id="IPR052155">
    <property type="entry name" value="Biofilm_reg_signaling"/>
</dbReference>
<dbReference type="InterPro" id="IPR029787">
    <property type="entry name" value="Nucleotide_cyclase"/>
</dbReference>
<dbReference type="InterPro" id="IPR013655">
    <property type="entry name" value="PAS_fold_3"/>
</dbReference>
<evidence type="ECO:0000259" key="4">
    <source>
        <dbReference type="PROSITE" id="PS50887"/>
    </source>
</evidence>
<dbReference type="PROSITE" id="PS50112">
    <property type="entry name" value="PAS"/>
    <property type="match status" value="3"/>
</dbReference>
<dbReference type="InterPro" id="IPR043128">
    <property type="entry name" value="Rev_trsase/Diguanyl_cyclase"/>
</dbReference>
<dbReference type="NCBIfam" id="TIGR00229">
    <property type="entry name" value="sensory_box"/>
    <property type="match status" value="3"/>
</dbReference>
<feature type="domain" description="PAS" evidence="1">
    <location>
        <begin position="529"/>
        <end position="602"/>
    </location>
</feature>
<feature type="domain" description="PAS" evidence="1">
    <location>
        <begin position="220"/>
        <end position="292"/>
    </location>
</feature>
<dbReference type="CDD" id="cd00130">
    <property type="entry name" value="PAS"/>
    <property type="match status" value="3"/>
</dbReference>
<dbReference type="PROSITE" id="PS50113">
    <property type="entry name" value="PAC"/>
    <property type="match status" value="3"/>
</dbReference>
<dbReference type="SUPFAM" id="SSF55785">
    <property type="entry name" value="PYP-like sensor domain (PAS domain)"/>
    <property type="match status" value="3"/>
</dbReference>
<dbReference type="SUPFAM" id="SSF141868">
    <property type="entry name" value="EAL domain-like"/>
    <property type="match status" value="1"/>
</dbReference>
<feature type="domain" description="PAS" evidence="1">
    <location>
        <begin position="664"/>
        <end position="734"/>
    </location>
</feature>
<dbReference type="PANTHER" id="PTHR44757">
    <property type="entry name" value="DIGUANYLATE CYCLASE DGCP"/>
    <property type="match status" value="1"/>
</dbReference>
<dbReference type="Proteomes" id="UP000437131">
    <property type="component" value="Unassembled WGS sequence"/>
</dbReference>
<dbReference type="CDD" id="cd01948">
    <property type="entry name" value="EAL"/>
    <property type="match status" value="1"/>
</dbReference>
<dbReference type="InterPro" id="IPR035965">
    <property type="entry name" value="PAS-like_dom_sf"/>
</dbReference>
<dbReference type="Pfam" id="PF13426">
    <property type="entry name" value="PAS_9"/>
    <property type="match status" value="2"/>
</dbReference>
<dbReference type="PANTHER" id="PTHR44757:SF2">
    <property type="entry name" value="BIOFILM ARCHITECTURE MAINTENANCE PROTEIN MBAA"/>
    <property type="match status" value="1"/>
</dbReference>